<dbReference type="Pfam" id="PF22564">
    <property type="entry name" value="HAAS"/>
    <property type="match status" value="1"/>
</dbReference>
<dbReference type="EMBL" id="BARW01001535">
    <property type="protein sequence ID" value="GAI60852.1"/>
    <property type="molecule type" value="Genomic_DNA"/>
</dbReference>
<keyword evidence="1" id="KW-0472">Membrane</keyword>
<dbReference type="AlphaFoldDB" id="X1PX21"/>
<gene>
    <name evidence="2" type="ORF">S12H4_04835</name>
</gene>
<organism evidence="2">
    <name type="scientific">marine sediment metagenome</name>
    <dbReference type="NCBI Taxonomy" id="412755"/>
    <lineage>
        <taxon>unclassified sequences</taxon>
        <taxon>metagenomes</taxon>
        <taxon>ecological metagenomes</taxon>
    </lineage>
</organism>
<evidence type="ECO:0000256" key="1">
    <source>
        <dbReference type="SAM" id="Phobius"/>
    </source>
</evidence>
<feature type="transmembrane region" description="Helical" evidence="1">
    <location>
        <begin position="98"/>
        <end position="121"/>
    </location>
</feature>
<reference evidence="2" key="1">
    <citation type="journal article" date="2014" name="Front. Microbiol.">
        <title>High frequency of phylogenetically diverse reductive dehalogenase-homologous genes in deep subseafloor sedimentary metagenomes.</title>
        <authorList>
            <person name="Kawai M."/>
            <person name="Futagami T."/>
            <person name="Toyoda A."/>
            <person name="Takaki Y."/>
            <person name="Nishi S."/>
            <person name="Hori S."/>
            <person name="Arai W."/>
            <person name="Tsubouchi T."/>
            <person name="Morono Y."/>
            <person name="Uchiyama I."/>
            <person name="Ito T."/>
            <person name="Fujiyama A."/>
            <person name="Inagaki F."/>
            <person name="Takami H."/>
        </authorList>
    </citation>
    <scope>NUCLEOTIDE SEQUENCE</scope>
    <source>
        <strain evidence="2">Expedition CK06-06</strain>
    </source>
</reference>
<keyword evidence="1" id="KW-0812">Transmembrane</keyword>
<feature type="transmembrane region" description="Helical" evidence="1">
    <location>
        <begin position="203"/>
        <end position="222"/>
    </location>
</feature>
<sequence>MSEKIMEKTIKEYLKEVKAKLPDWLKDKKEHKDILAELEEHVWSKAEELSETGHPTESSVRLAITHMGAPESIAKEYKRRGTPKVYITEEMWPLYTKVLLIVFSVIVAINIVTQIVFNLILGGEPFIEVLGSLISGIQGGLVISFVIISIVFVVLSMEGYFPEDFKSKKDLAKEKLLTETAEVKGWPISQKTGKPLKPFIKPIGEIIGGGFVILIGCIFLFQPFPTDLLDVQFLILLRFFGAFIAAEGALDITRGIIGNRQPSTHQLIHVITIVVKLAPIPLMLILMNQPEIFPFFNWDDVTETFVHIGIAPEFYGLYRNIIILIIVGSVLLTAEDMYKIFKIQNYKV</sequence>
<proteinExistence type="predicted"/>
<name>X1PX21_9ZZZZ</name>
<feature type="transmembrane region" description="Helical" evidence="1">
    <location>
        <begin position="141"/>
        <end position="161"/>
    </location>
</feature>
<accession>X1PX21</accession>
<keyword evidence="1" id="KW-1133">Transmembrane helix</keyword>
<dbReference type="InterPro" id="IPR047928">
    <property type="entry name" value="Perm_prefix_1"/>
</dbReference>
<dbReference type="NCBIfam" id="NF038403">
    <property type="entry name" value="perm_prefix_1"/>
    <property type="match status" value="1"/>
</dbReference>
<feature type="transmembrane region" description="Helical" evidence="1">
    <location>
        <begin position="317"/>
        <end position="334"/>
    </location>
</feature>
<comment type="caution">
    <text evidence="2">The sequence shown here is derived from an EMBL/GenBank/DDBJ whole genome shotgun (WGS) entry which is preliminary data.</text>
</comment>
<feature type="transmembrane region" description="Helical" evidence="1">
    <location>
        <begin position="267"/>
        <end position="287"/>
    </location>
</feature>
<protein>
    <submittedName>
        <fullName evidence="2">Uncharacterized protein</fullName>
    </submittedName>
</protein>
<evidence type="ECO:0000313" key="2">
    <source>
        <dbReference type="EMBL" id="GAI60852.1"/>
    </source>
</evidence>